<name>A0A8C9WGF2_SCLFO</name>
<dbReference type="GeneTree" id="ENSGT00390000013910"/>
<dbReference type="Proteomes" id="UP000694397">
    <property type="component" value="Chromosome 1"/>
</dbReference>
<feature type="compositionally biased region" description="Basic and acidic residues" evidence="1">
    <location>
        <begin position="142"/>
        <end position="156"/>
    </location>
</feature>
<feature type="transmembrane region" description="Helical" evidence="2">
    <location>
        <begin position="108"/>
        <end position="132"/>
    </location>
</feature>
<keyword evidence="5" id="KW-1185">Reference proteome</keyword>
<reference evidence="4" key="3">
    <citation type="submission" date="2025-09" db="UniProtKB">
        <authorList>
            <consortium name="Ensembl"/>
        </authorList>
    </citation>
    <scope>IDENTIFICATION</scope>
</reference>
<keyword evidence="2" id="KW-1133">Transmembrane helix</keyword>
<feature type="region of interest" description="Disordered" evidence="1">
    <location>
        <begin position="190"/>
        <end position="220"/>
    </location>
</feature>
<organism evidence="4 5">
    <name type="scientific">Scleropages formosus</name>
    <name type="common">Asian bonytongue</name>
    <name type="synonym">Osteoglossum formosum</name>
    <dbReference type="NCBI Taxonomy" id="113540"/>
    <lineage>
        <taxon>Eukaryota</taxon>
        <taxon>Metazoa</taxon>
        <taxon>Chordata</taxon>
        <taxon>Craniata</taxon>
        <taxon>Vertebrata</taxon>
        <taxon>Euteleostomi</taxon>
        <taxon>Actinopterygii</taxon>
        <taxon>Neopterygii</taxon>
        <taxon>Teleostei</taxon>
        <taxon>Osteoglossocephala</taxon>
        <taxon>Osteoglossomorpha</taxon>
        <taxon>Osteoglossiformes</taxon>
        <taxon>Osteoglossidae</taxon>
        <taxon>Scleropages</taxon>
    </lineage>
</organism>
<protein>
    <recommendedName>
        <fullName evidence="3">TACI cysteine-rich domain-containing protein</fullName>
    </recommendedName>
</protein>
<keyword evidence="2" id="KW-0472">Membrane</keyword>
<dbReference type="GO" id="GO:0030889">
    <property type="term" value="P:negative regulation of B cell proliferation"/>
    <property type="evidence" value="ECO:0007669"/>
    <property type="project" value="TreeGrafter"/>
</dbReference>
<evidence type="ECO:0000259" key="3">
    <source>
        <dbReference type="Pfam" id="PF09305"/>
    </source>
</evidence>
<evidence type="ECO:0000313" key="5">
    <source>
        <dbReference type="Proteomes" id="UP000694397"/>
    </source>
</evidence>
<dbReference type="GO" id="GO:0005886">
    <property type="term" value="C:plasma membrane"/>
    <property type="evidence" value="ECO:0007669"/>
    <property type="project" value="InterPro"/>
</dbReference>
<dbReference type="InterPro" id="IPR015384">
    <property type="entry name" value="TACI_Cys-rich-dom"/>
</dbReference>
<dbReference type="OrthoDB" id="9934669at2759"/>
<feature type="domain" description="TACI cysteine-rich" evidence="3">
    <location>
        <begin position="41"/>
        <end position="77"/>
    </location>
</feature>
<feature type="region of interest" description="Disordered" evidence="1">
    <location>
        <begin position="142"/>
        <end position="168"/>
    </location>
</feature>
<evidence type="ECO:0000256" key="2">
    <source>
        <dbReference type="SAM" id="Phobius"/>
    </source>
</evidence>
<evidence type="ECO:0000313" key="4">
    <source>
        <dbReference type="Ensembl" id="ENSSFOP00015073515.1"/>
    </source>
</evidence>
<dbReference type="InterPro" id="IPR022317">
    <property type="entry name" value="TNFR_13B"/>
</dbReference>
<dbReference type="Ensembl" id="ENSSFOT00015073548.1">
    <property type="protein sequence ID" value="ENSSFOP00015073515.1"/>
    <property type="gene ID" value="ENSSFOG00015031120.1"/>
</dbReference>
<reference evidence="4 5" key="1">
    <citation type="submission" date="2019-04" db="EMBL/GenBank/DDBJ databases">
        <authorList>
            <consortium name="Wellcome Sanger Institute Data Sharing"/>
        </authorList>
    </citation>
    <scope>NUCLEOTIDE SEQUENCE [LARGE SCALE GENOMIC DNA]</scope>
</reference>
<dbReference type="PANTHER" id="PTHR15511">
    <property type="entry name" value="TUMOR NECROSIS FACTOR RECEPTOR SUPERFAMILY MEMBER 13B"/>
    <property type="match status" value="1"/>
</dbReference>
<dbReference type="GO" id="GO:0001782">
    <property type="term" value="P:B cell homeostasis"/>
    <property type="evidence" value="ECO:0007669"/>
    <property type="project" value="TreeGrafter"/>
</dbReference>
<feature type="domain" description="TACI cysteine-rich" evidence="3">
    <location>
        <begin position="7"/>
        <end position="38"/>
    </location>
</feature>
<sequence>MGGGCGEGQYRDTLLRECVPCQETCSQQHQPTSCIQFCAMMDCKARPAHFYDRLLKLCIRCSDVCGSHPLECSHVCPAQPTGPAAEPAAGRSPANWGHAHPAGGFHTVLIYSLLGLCLAMLLCALLLAVLVLRQRAQGWRKAADRCGGDPDGRGDRGSSQGLSARTLVSEEAPQPLETCIHCFPELRVPGRGGDKQPHRSPPSSPTVYQQAAVDGPFRPSVGKDGALRIICSPSQCST</sequence>
<reference evidence="4" key="2">
    <citation type="submission" date="2025-08" db="UniProtKB">
        <authorList>
            <consortium name="Ensembl"/>
        </authorList>
    </citation>
    <scope>IDENTIFICATION</scope>
</reference>
<dbReference type="SUPFAM" id="SSF57586">
    <property type="entry name" value="TNF receptor-like"/>
    <property type="match status" value="2"/>
</dbReference>
<dbReference type="AlphaFoldDB" id="A0A8C9WGF2"/>
<dbReference type="PANTHER" id="PTHR15511:SF2">
    <property type="entry name" value="TUMOR NECROSIS FACTOR RECEPTOR SUPERFAMILY MEMBER 13B"/>
    <property type="match status" value="1"/>
</dbReference>
<dbReference type="GO" id="GO:0002244">
    <property type="term" value="P:hematopoietic progenitor cell differentiation"/>
    <property type="evidence" value="ECO:0007669"/>
    <property type="project" value="TreeGrafter"/>
</dbReference>
<accession>A0A8C9WGF2</accession>
<dbReference type="PRINTS" id="PR01963">
    <property type="entry name" value="TNFACTORR13B"/>
</dbReference>
<proteinExistence type="predicted"/>
<keyword evidence="2" id="KW-0812">Transmembrane</keyword>
<evidence type="ECO:0000256" key="1">
    <source>
        <dbReference type="SAM" id="MobiDB-lite"/>
    </source>
</evidence>
<dbReference type="Pfam" id="PF09305">
    <property type="entry name" value="TACI-CRD2"/>
    <property type="match status" value="2"/>
</dbReference>
<dbReference type="Gene3D" id="4.10.1290.10">
    <property type="entry name" value="Tumor necrosis factor receptor superfamily"/>
    <property type="match status" value="2"/>
</dbReference>